<dbReference type="GO" id="GO:0004806">
    <property type="term" value="F:triacylglycerol lipase activity"/>
    <property type="evidence" value="ECO:0007669"/>
    <property type="project" value="UniProtKB-EC"/>
</dbReference>
<dbReference type="EC" id="3.1.1.3" evidence="2"/>
<dbReference type="AlphaFoldDB" id="A0A2K8KZ25"/>
<evidence type="ECO:0000313" key="3">
    <source>
        <dbReference type="Proteomes" id="UP000231701"/>
    </source>
</evidence>
<dbReference type="OrthoDB" id="2004167at2"/>
<gene>
    <name evidence="2" type="ORF">Ga0123461_0735</name>
</gene>
<dbReference type="PANTHER" id="PTHR37946:SF1">
    <property type="entry name" value="SLL1969 PROTEIN"/>
    <property type="match status" value="1"/>
</dbReference>
<accession>A0A2K8KZ25</accession>
<feature type="domain" description="AB hydrolase-1" evidence="1">
    <location>
        <begin position="7"/>
        <end position="137"/>
    </location>
</feature>
<dbReference type="EMBL" id="CP018799">
    <property type="protein sequence ID" value="ATX79159.1"/>
    <property type="molecule type" value="Genomic_DNA"/>
</dbReference>
<dbReference type="Proteomes" id="UP000231701">
    <property type="component" value="Chromosome"/>
</dbReference>
<dbReference type="KEGG" id="maes:Ga0123461_0735"/>
<name>A0A2K8KZ25_MARES</name>
<dbReference type="Gene3D" id="3.40.50.1820">
    <property type="entry name" value="alpha/beta hydrolase"/>
    <property type="match status" value="1"/>
</dbReference>
<keyword evidence="2" id="KW-0378">Hydrolase</keyword>
<evidence type="ECO:0000313" key="2">
    <source>
        <dbReference type="EMBL" id="ATX79159.1"/>
    </source>
</evidence>
<dbReference type="PANTHER" id="PTHR37946">
    <property type="entry name" value="SLL1969 PROTEIN"/>
    <property type="match status" value="1"/>
</dbReference>
<evidence type="ECO:0000259" key="1">
    <source>
        <dbReference type="Pfam" id="PF12697"/>
    </source>
</evidence>
<protein>
    <submittedName>
        <fullName evidence="2">Triacylglycerol lipase</fullName>
        <ecNumber evidence="2">3.1.1.3</ecNumber>
    </submittedName>
</protein>
<sequence length="235" mass="27017">MNVQPTVVLIHGLFGFRKLLWLEYFQDVRQLHEAMGLRVVVPSLPWAGSLEQRANALSHQLQDEEGPLHLVAHSMGGVDARYWINHLNGAAKVASLTTLATPHRGSSAADHVCCHISPFRLFAGIHSLTMNQLQRFNKITPDQSHIIYRSYTAKRPVDEQPWIVRRYGRCIQKIEGDNDSQVSVASGRWGDHIATLPCDHFELIRRDFWFNPLRTRIRFDVLPVYRDIGEWILQH</sequence>
<dbReference type="InterPro" id="IPR000073">
    <property type="entry name" value="AB_hydrolase_1"/>
</dbReference>
<dbReference type="InterPro" id="IPR029058">
    <property type="entry name" value="AB_hydrolase_fold"/>
</dbReference>
<keyword evidence="3" id="KW-1185">Reference proteome</keyword>
<reference evidence="2 3" key="1">
    <citation type="submission" date="2016-12" db="EMBL/GenBank/DDBJ databases">
        <title>Isolation and genomic insights into novel planktonic Zetaproteobacteria from stratified waters of the Chesapeake Bay.</title>
        <authorList>
            <person name="McAllister S.M."/>
            <person name="Kato S."/>
            <person name="Chan C.S."/>
            <person name="Chiu B.K."/>
            <person name="Field E.K."/>
        </authorList>
    </citation>
    <scope>NUCLEOTIDE SEQUENCE [LARGE SCALE GENOMIC DNA]</scope>
    <source>
        <strain evidence="2 3">CP-5</strain>
    </source>
</reference>
<proteinExistence type="predicted"/>
<dbReference type="RefSeq" id="WP_100277088.1">
    <property type="nucleotide sequence ID" value="NZ_CP018799.1"/>
</dbReference>
<dbReference type="Pfam" id="PF12697">
    <property type="entry name" value="Abhydrolase_6"/>
    <property type="match status" value="1"/>
</dbReference>
<dbReference type="SUPFAM" id="SSF53474">
    <property type="entry name" value="alpha/beta-Hydrolases"/>
    <property type="match status" value="1"/>
</dbReference>
<organism evidence="2 3">
    <name type="scientific">Mariprofundus aestuarium</name>
    <dbReference type="NCBI Taxonomy" id="1921086"/>
    <lineage>
        <taxon>Bacteria</taxon>
        <taxon>Pseudomonadati</taxon>
        <taxon>Pseudomonadota</taxon>
        <taxon>Candidatius Mariprofundia</taxon>
        <taxon>Mariprofundales</taxon>
        <taxon>Mariprofundaceae</taxon>
        <taxon>Mariprofundus</taxon>
    </lineage>
</organism>